<evidence type="ECO:0000256" key="2">
    <source>
        <dbReference type="SAM" id="MobiDB-lite"/>
    </source>
</evidence>
<gene>
    <name evidence="3" type="ORF">PCOR1329_LOCUS85846</name>
</gene>
<protein>
    <submittedName>
        <fullName evidence="3">Uncharacterized protein</fullName>
    </submittedName>
</protein>
<reference evidence="3" key="1">
    <citation type="submission" date="2023-10" db="EMBL/GenBank/DDBJ databases">
        <authorList>
            <person name="Chen Y."/>
            <person name="Shah S."/>
            <person name="Dougan E. K."/>
            <person name="Thang M."/>
            <person name="Chan C."/>
        </authorList>
    </citation>
    <scope>NUCLEOTIDE SEQUENCE [LARGE SCALE GENOMIC DNA]</scope>
</reference>
<feature type="compositionally biased region" description="Polar residues" evidence="2">
    <location>
        <begin position="402"/>
        <end position="413"/>
    </location>
</feature>
<keyword evidence="1" id="KW-0175">Coiled coil</keyword>
<evidence type="ECO:0000313" key="4">
    <source>
        <dbReference type="Proteomes" id="UP001189429"/>
    </source>
</evidence>
<evidence type="ECO:0000313" key="3">
    <source>
        <dbReference type="EMBL" id="CAK0912234.1"/>
    </source>
</evidence>
<dbReference type="Proteomes" id="UP001189429">
    <property type="component" value="Unassembled WGS sequence"/>
</dbReference>
<feature type="compositionally biased region" description="Basic and acidic residues" evidence="2">
    <location>
        <begin position="121"/>
        <end position="135"/>
    </location>
</feature>
<name>A0ABN9YM84_9DINO</name>
<feature type="compositionally biased region" description="Basic residues" evidence="2">
    <location>
        <begin position="367"/>
        <end position="380"/>
    </location>
</feature>
<dbReference type="InterPro" id="IPR011993">
    <property type="entry name" value="PH-like_dom_sf"/>
</dbReference>
<comment type="caution">
    <text evidence="3">The sequence shown here is derived from an EMBL/GenBank/DDBJ whole genome shotgun (WGS) entry which is preliminary data.</text>
</comment>
<evidence type="ECO:0000256" key="1">
    <source>
        <dbReference type="SAM" id="Coils"/>
    </source>
</evidence>
<sequence length="413" mass="45281">MAAAECPLAHPRLIIAFTGVLSKRSELMGIWQQRRVEVDVGSLRYFRDGCAEPRACFGPGDVVGVGCQSPSMVLLRARLAGGDERTYELRAQDDGEMHTWAQVIGLAFGLEAEGALLGTADEQHRQPARRSERGAPGEAVGRVASAASGAAAAVAGLFGRATGKARPRAEGDEKLDNARQLSGRLREQLEQQMEEALTSCDDGKMEALLDAALSRGLPWEKLPGPVHRAARRVAGRNLRSAADSSDPKQLKGALLAARRLHATGVPEFEPAVARYREVQRLPAGWDVARMVEQRRSGARLLAKNDVSSDEALRSLIQFMVDRTFRRVETRDRRGEQMPVQLRVIQVAEVQNEMMASGWTTWSGGRPSARRSPRAPVRRACRASPASARRRRAPWSRLPPWGSCTTRTSPYQRA</sequence>
<dbReference type="EMBL" id="CAUYUJ010022724">
    <property type="protein sequence ID" value="CAK0912234.1"/>
    <property type="molecule type" value="Genomic_DNA"/>
</dbReference>
<feature type="region of interest" description="Disordered" evidence="2">
    <location>
        <begin position="120"/>
        <end position="142"/>
    </location>
</feature>
<dbReference type="SUPFAM" id="SSF50729">
    <property type="entry name" value="PH domain-like"/>
    <property type="match status" value="1"/>
</dbReference>
<organism evidence="3 4">
    <name type="scientific">Prorocentrum cordatum</name>
    <dbReference type="NCBI Taxonomy" id="2364126"/>
    <lineage>
        <taxon>Eukaryota</taxon>
        <taxon>Sar</taxon>
        <taxon>Alveolata</taxon>
        <taxon>Dinophyceae</taxon>
        <taxon>Prorocentrales</taxon>
        <taxon>Prorocentraceae</taxon>
        <taxon>Prorocentrum</taxon>
    </lineage>
</organism>
<proteinExistence type="predicted"/>
<accession>A0ABN9YM84</accession>
<dbReference type="CDD" id="cd00821">
    <property type="entry name" value="PH"/>
    <property type="match status" value="1"/>
</dbReference>
<feature type="region of interest" description="Disordered" evidence="2">
    <location>
        <begin position="357"/>
        <end position="413"/>
    </location>
</feature>
<dbReference type="Gene3D" id="2.30.29.30">
    <property type="entry name" value="Pleckstrin-homology domain (PH domain)/Phosphotyrosine-binding domain (PTB)"/>
    <property type="match status" value="1"/>
</dbReference>
<keyword evidence="4" id="KW-1185">Reference proteome</keyword>
<feature type="coiled-coil region" evidence="1">
    <location>
        <begin position="175"/>
        <end position="206"/>
    </location>
</feature>